<dbReference type="Proteomes" id="UP001055247">
    <property type="component" value="Unassembled WGS sequence"/>
</dbReference>
<dbReference type="InterPro" id="IPR011032">
    <property type="entry name" value="GroES-like_sf"/>
</dbReference>
<dbReference type="InterPro" id="IPR045010">
    <property type="entry name" value="MDR_fam"/>
</dbReference>
<reference evidence="3" key="1">
    <citation type="journal article" date="2016" name="Front. Microbiol.">
        <title>Genome Sequence of the Piezophilic, Mesophilic Sulfate-Reducing Bacterium Desulfovibrio indicus J2T.</title>
        <authorList>
            <person name="Cao J."/>
            <person name="Maignien L."/>
            <person name="Shao Z."/>
            <person name="Alain K."/>
            <person name="Jebbar M."/>
        </authorList>
    </citation>
    <scope>NUCLEOTIDE SEQUENCE</scope>
    <source>
        <strain evidence="3">DSM 16372</strain>
    </source>
</reference>
<feature type="domain" description="Enoyl reductase (ER)" evidence="2">
    <location>
        <begin position="16"/>
        <end position="334"/>
    </location>
</feature>
<dbReference type="SUPFAM" id="SSF50129">
    <property type="entry name" value="GroES-like"/>
    <property type="match status" value="1"/>
</dbReference>
<dbReference type="AlphaFoldDB" id="A0AAV4ZPN1"/>
<evidence type="ECO:0000259" key="2">
    <source>
        <dbReference type="SMART" id="SM00829"/>
    </source>
</evidence>
<keyword evidence="4" id="KW-1185">Reference proteome</keyword>
<dbReference type="InterPro" id="IPR041694">
    <property type="entry name" value="ADH_N_2"/>
</dbReference>
<evidence type="ECO:0000313" key="4">
    <source>
        <dbReference type="Proteomes" id="UP001055247"/>
    </source>
</evidence>
<dbReference type="Pfam" id="PF00107">
    <property type="entry name" value="ADH_zinc_N"/>
    <property type="match status" value="1"/>
</dbReference>
<dbReference type="InterPro" id="IPR020843">
    <property type="entry name" value="ER"/>
</dbReference>
<sequence>MAAMNRRIVLASRPHGEPTPAHFRMEEARVPTPREGEILLRTRWLSLDPYMRGRMSAAKSYAQPVAIGEPMVGGTVSEVVQSNNPDYAVGELVSAYGGWQDYAISDGRGLHRLPPGLPPTTALGILGMPGMTAYTGLLTIGRPKAGETVVVAAAAGPVGSLVGQIARLKGARAVGIAGGPDKCRYLTETLGFDAALDHRADDFADALAAACPKGIDVYFENVGGAVFEAVLPLLNDFARVPVCGLVSGYNATELPPGPDRLPTLMRTILTKRLHLQGFIVWDFADQQEAFVRDVGGWLAEGKVRHREDVVEGLERAPEAFIGMLRGRNFGKLVVHVA</sequence>
<dbReference type="Gene3D" id="3.40.50.720">
    <property type="entry name" value="NAD(P)-binding Rossmann-like Domain"/>
    <property type="match status" value="1"/>
</dbReference>
<reference evidence="3" key="2">
    <citation type="submission" date="2021-08" db="EMBL/GenBank/DDBJ databases">
        <authorList>
            <person name="Tani A."/>
            <person name="Ola A."/>
            <person name="Ogura Y."/>
            <person name="Katsura K."/>
            <person name="Hayashi T."/>
        </authorList>
    </citation>
    <scope>NUCLEOTIDE SEQUENCE</scope>
    <source>
        <strain evidence="3">DSM 16372</strain>
    </source>
</reference>
<comment type="caution">
    <text evidence="3">The sequence shown here is derived from an EMBL/GenBank/DDBJ whole genome shotgun (WGS) entry which is preliminary data.</text>
</comment>
<accession>A0AAV4ZPN1</accession>
<dbReference type="EMBL" id="BPQO01000016">
    <property type="protein sequence ID" value="GJD90103.1"/>
    <property type="molecule type" value="Genomic_DNA"/>
</dbReference>
<dbReference type="CDD" id="cd05288">
    <property type="entry name" value="PGDH"/>
    <property type="match status" value="1"/>
</dbReference>
<dbReference type="SMART" id="SM00829">
    <property type="entry name" value="PKS_ER"/>
    <property type="match status" value="1"/>
</dbReference>
<organism evidence="3 4">
    <name type="scientific">Methylobacterium hispanicum</name>
    <dbReference type="NCBI Taxonomy" id="270350"/>
    <lineage>
        <taxon>Bacteria</taxon>
        <taxon>Pseudomonadati</taxon>
        <taxon>Pseudomonadota</taxon>
        <taxon>Alphaproteobacteria</taxon>
        <taxon>Hyphomicrobiales</taxon>
        <taxon>Methylobacteriaceae</taxon>
        <taxon>Methylobacterium</taxon>
    </lineage>
</organism>
<proteinExistence type="predicted"/>
<dbReference type="GO" id="GO:0016628">
    <property type="term" value="F:oxidoreductase activity, acting on the CH-CH group of donors, NAD or NADP as acceptor"/>
    <property type="evidence" value="ECO:0007669"/>
    <property type="project" value="InterPro"/>
</dbReference>
<dbReference type="FunFam" id="3.40.50.720:FF:000121">
    <property type="entry name" value="Prostaglandin reductase 2"/>
    <property type="match status" value="1"/>
</dbReference>
<name>A0AAV4ZPN1_9HYPH</name>
<dbReference type="InterPro" id="IPR036291">
    <property type="entry name" value="NAD(P)-bd_dom_sf"/>
</dbReference>
<gene>
    <name evidence="3" type="primary">curA</name>
    <name evidence="3" type="ORF">BHAOGJBA_3637</name>
</gene>
<dbReference type="Gene3D" id="3.90.180.10">
    <property type="entry name" value="Medium-chain alcohol dehydrogenases, catalytic domain"/>
    <property type="match status" value="1"/>
</dbReference>
<evidence type="ECO:0000256" key="1">
    <source>
        <dbReference type="ARBA" id="ARBA00023002"/>
    </source>
</evidence>
<dbReference type="SUPFAM" id="SSF51735">
    <property type="entry name" value="NAD(P)-binding Rossmann-fold domains"/>
    <property type="match status" value="1"/>
</dbReference>
<dbReference type="InterPro" id="IPR013149">
    <property type="entry name" value="ADH-like_C"/>
</dbReference>
<protein>
    <submittedName>
        <fullName evidence="3">NADPH-dependent curcumin reductase</fullName>
    </submittedName>
</protein>
<dbReference type="RefSeq" id="WP_066920497.1">
    <property type="nucleotide sequence ID" value="NZ_BPQO01000016.1"/>
</dbReference>
<keyword evidence="1" id="KW-0560">Oxidoreductase</keyword>
<dbReference type="PANTHER" id="PTHR43205:SF7">
    <property type="entry name" value="PROSTAGLANDIN REDUCTASE 1"/>
    <property type="match status" value="1"/>
</dbReference>
<dbReference type="Pfam" id="PF16884">
    <property type="entry name" value="ADH_N_2"/>
    <property type="match status" value="1"/>
</dbReference>
<dbReference type="PANTHER" id="PTHR43205">
    <property type="entry name" value="PROSTAGLANDIN REDUCTASE"/>
    <property type="match status" value="1"/>
</dbReference>
<evidence type="ECO:0000313" key="3">
    <source>
        <dbReference type="EMBL" id="GJD90103.1"/>
    </source>
</evidence>